<sequence length="114" mass="12712">MPRAPRHCGYQGCLELVYPPDRRCPDHIGWKTSPRTASSQRTGKTAWKRLRNQVLQHDGHQCQIKGPGCLVHADQVDHIVPVHLGGTDDPSNAQSCCKPCHDWKTAREARAARG</sequence>
<dbReference type="EMBL" id="VTZN01000165">
    <property type="protein sequence ID" value="KAA1248393.1"/>
    <property type="molecule type" value="Genomic_DNA"/>
</dbReference>
<comment type="caution">
    <text evidence="2">The sequence shown here is derived from an EMBL/GenBank/DDBJ whole genome shotgun (WGS) entry which is preliminary data.</text>
</comment>
<keyword evidence="3" id="KW-1185">Reference proteome</keyword>
<dbReference type="OrthoDB" id="3234360at2"/>
<organism evidence="2 3">
    <name type="scientific">Mycobacterium simiae</name>
    <name type="common">Mycobacterium habana</name>
    <dbReference type="NCBI Taxonomy" id="1784"/>
    <lineage>
        <taxon>Bacteria</taxon>
        <taxon>Bacillati</taxon>
        <taxon>Actinomycetota</taxon>
        <taxon>Actinomycetes</taxon>
        <taxon>Mycobacteriales</taxon>
        <taxon>Mycobacteriaceae</taxon>
        <taxon>Mycobacterium</taxon>
        <taxon>Mycobacterium simiae complex</taxon>
    </lineage>
</organism>
<proteinExistence type="predicted"/>
<feature type="domain" description="HNH nuclease" evidence="1">
    <location>
        <begin position="49"/>
        <end position="102"/>
    </location>
</feature>
<accession>A0A5B1BLZ4</accession>
<dbReference type="GO" id="GO:0004519">
    <property type="term" value="F:endonuclease activity"/>
    <property type="evidence" value="ECO:0007669"/>
    <property type="project" value="UniProtKB-KW"/>
</dbReference>
<dbReference type="Pfam" id="PF01844">
    <property type="entry name" value="HNH"/>
    <property type="match status" value="1"/>
</dbReference>
<evidence type="ECO:0000313" key="3">
    <source>
        <dbReference type="Proteomes" id="UP000324701"/>
    </source>
</evidence>
<keyword evidence="2" id="KW-0378">Hydrolase</keyword>
<dbReference type="CDD" id="cd00085">
    <property type="entry name" value="HNHc"/>
    <property type="match status" value="1"/>
</dbReference>
<keyword evidence="2" id="KW-0255">Endonuclease</keyword>
<evidence type="ECO:0000313" key="2">
    <source>
        <dbReference type="EMBL" id="KAA1248393.1"/>
    </source>
</evidence>
<dbReference type="SMART" id="SM00507">
    <property type="entry name" value="HNHc"/>
    <property type="match status" value="1"/>
</dbReference>
<dbReference type="GO" id="GO:0008270">
    <property type="term" value="F:zinc ion binding"/>
    <property type="evidence" value="ECO:0007669"/>
    <property type="project" value="InterPro"/>
</dbReference>
<dbReference type="AlphaFoldDB" id="A0A5B1BLZ4"/>
<dbReference type="InterPro" id="IPR003615">
    <property type="entry name" value="HNH_nuc"/>
</dbReference>
<dbReference type="Gene3D" id="1.10.30.50">
    <property type="match status" value="1"/>
</dbReference>
<name>A0A5B1BLZ4_MYCSI</name>
<dbReference type="InterPro" id="IPR002711">
    <property type="entry name" value="HNH"/>
</dbReference>
<gene>
    <name evidence="2" type="ORF">F0Q45_20835</name>
</gene>
<reference evidence="2 3" key="1">
    <citation type="submission" date="2019-09" db="EMBL/GenBank/DDBJ databases">
        <title>Report of infection by Mycobacterium simiae a patient suffering from pulmonary tuberculosis.</title>
        <authorList>
            <person name="Mohanty P.S."/>
            <person name="Bansal A.K."/>
            <person name="Singh H."/>
            <person name="Sharma S."/>
            <person name="Patil S.A."/>
            <person name="Upadhaya P."/>
            <person name="Singh P.K."/>
            <person name="Kumar D."/>
            <person name="Kumar S."/>
            <person name="Singh R.K."/>
            <person name="Chaudhary B."/>
        </authorList>
    </citation>
    <scope>NUCLEOTIDE SEQUENCE [LARGE SCALE GENOMIC DNA]</scope>
    <source>
        <strain evidence="2 3">JAL-560-SIM</strain>
    </source>
</reference>
<protein>
    <submittedName>
        <fullName evidence="2">HNH endonuclease</fullName>
    </submittedName>
</protein>
<evidence type="ECO:0000259" key="1">
    <source>
        <dbReference type="SMART" id="SM00507"/>
    </source>
</evidence>
<dbReference type="Proteomes" id="UP000324701">
    <property type="component" value="Unassembled WGS sequence"/>
</dbReference>
<dbReference type="GO" id="GO:0003676">
    <property type="term" value="F:nucleic acid binding"/>
    <property type="evidence" value="ECO:0007669"/>
    <property type="project" value="InterPro"/>
</dbReference>
<keyword evidence="2" id="KW-0540">Nuclease</keyword>